<accession>A0A6I4XPP4</accession>
<proteinExistence type="predicted"/>
<protein>
    <submittedName>
        <fullName evidence="1">Gfo/Idh/MocA family oxidoreductase</fullName>
    </submittedName>
</protein>
<name>A0A6I4XPP4_ENTGA</name>
<organism evidence="1 2">
    <name type="scientific">Enterococcus gallinarum</name>
    <dbReference type="NCBI Taxonomy" id="1353"/>
    <lineage>
        <taxon>Bacteria</taxon>
        <taxon>Bacillati</taxon>
        <taxon>Bacillota</taxon>
        <taxon>Bacilli</taxon>
        <taxon>Lactobacillales</taxon>
        <taxon>Enterococcaceae</taxon>
        <taxon>Enterococcus</taxon>
    </lineage>
</organism>
<gene>
    <name evidence="1" type="ORF">GTI89_17550</name>
</gene>
<feature type="non-terminal residue" evidence="1">
    <location>
        <position position="1"/>
    </location>
</feature>
<dbReference type="Gene3D" id="3.30.360.10">
    <property type="entry name" value="Dihydrodipicolinate Reductase, domain 2"/>
    <property type="match status" value="1"/>
</dbReference>
<dbReference type="Proteomes" id="UP000439965">
    <property type="component" value="Unassembled WGS sequence"/>
</dbReference>
<dbReference type="EMBL" id="WVTI01000271">
    <property type="protein sequence ID" value="MXS27849.1"/>
    <property type="molecule type" value="Genomic_DNA"/>
</dbReference>
<evidence type="ECO:0000313" key="1">
    <source>
        <dbReference type="EMBL" id="MXS27849.1"/>
    </source>
</evidence>
<evidence type="ECO:0000313" key="2">
    <source>
        <dbReference type="Proteomes" id="UP000439965"/>
    </source>
</evidence>
<sequence>IPNFWKTDCAYYTDAQGNTVKWSEQFTSEFTYEINHVNQCLQDKKLTSPVMTKELTIATVKIVEGFYQEWFDNE</sequence>
<comment type="caution">
    <text evidence="1">The sequence shown here is derived from an EMBL/GenBank/DDBJ whole genome shotgun (WGS) entry which is preliminary data.</text>
</comment>
<dbReference type="AlphaFoldDB" id="A0A6I4XPP4"/>
<reference evidence="1 2" key="1">
    <citation type="submission" date="2019-04" db="EMBL/GenBank/DDBJ databases">
        <title>Step-wise assembly of the neonatal virome modulated by breast feeding.</title>
        <authorList>
            <person name="Liang G."/>
            <person name="Bushman F."/>
        </authorList>
    </citation>
    <scope>NUCLEOTIDE SEQUENCE [LARGE SCALE GENOMIC DNA]</scope>
    <source>
        <strain evidence="1 2">E3404</strain>
    </source>
</reference>